<dbReference type="Proteomes" id="UP001151760">
    <property type="component" value="Unassembled WGS sequence"/>
</dbReference>
<evidence type="ECO:0000313" key="1">
    <source>
        <dbReference type="EMBL" id="GJT70245.1"/>
    </source>
</evidence>
<reference evidence="1" key="2">
    <citation type="submission" date="2022-01" db="EMBL/GenBank/DDBJ databases">
        <authorList>
            <person name="Yamashiro T."/>
            <person name="Shiraishi A."/>
            <person name="Satake H."/>
            <person name="Nakayama K."/>
        </authorList>
    </citation>
    <scope>NUCLEOTIDE SEQUENCE</scope>
</reference>
<sequence>MFKDNLAVRPGCEVGESSAAAAAARQPGPTIETRLRDTERRMMTALEMVNRRVSYQVDVRSRESSEFHTLSRHHDAQKDQAAETEVRRYDANVRLQMILSVHISCVPRPVEAGATSVDTLEMLVAVPRLWRYRSFGIRKWHQLRTDKVQNHSQSPTPNETPTTTITEAQLQALIDQGVAAAMAKAEASRVRNGYNSNGTEGVVGLTRWFEKMESVFSNYNVPSTSQVKYSATYTSARLSSTWWNSHVKTTTPEAAPCHAKGNT</sequence>
<gene>
    <name evidence="1" type="ORF">Tco_1029531</name>
</gene>
<accession>A0ABQ5G541</accession>
<dbReference type="EMBL" id="BQNB010018059">
    <property type="protein sequence ID" value="GJT70245.1"/>
    <property type="molecule type" value="Genomic_DNA"/>
</dbReference>
<evidence type="ECO:0008006" key="3">
    <source>
        <dbReference type="Google" id="ProtNLM"/>
    </source>
</evidence>
<comment type="caution">
    <text evidence="1">The sequence shown here is derived from an EMBL/GenBank/DDBJ whole genome shotgun (WGS) entry which is preliminary data.</text>
</comment>
<name>A0ABQ5G541_9ASTR</name>
<evidence type="ECO:0000313" key="2">
    <source>
        <dbReference type="Proteomes" id="UP001151760"/>
    </source>
</evidence>
<protein>
    <recommendedName>
        <fullName evidence="3">Reverse transcriptase domain-containing protein</fullName>
    </recommendedName>
</protein>
<keyword evidence="2" id="KW-1185">Reference proteome</keyword>
<organism evidence="1 2">
    <name type="scientific">Tanacetum coccineum</name>
    <dbReference type="NCBI Taxonomy" id="301880"/>
    <lineage>
        <taxon>Eukaryota</taxon>
        <taxon>Viridiplantae</taxon>
        <taxon>Streptophyta</taxon>
        <taxon>Embryophyta</taxon>
        <taxon>Tracheophyta</taxon>
        <taxon>Spermatophyta</taxon>
        <taxon>Magnoliopsida</taxon>
        <taxon>eudicotyledons</taxon>
        <taxon>Gunneridae</taxon>
        <taxon>Pentapetalae</taxon>
        <taxon>asterids</taxon>
        <taxon>campanulids</taxon>
        <taxon>Asterales</taxon>
        <taxon>Asteraceae</taxon>
        <taxon>Asteroideae</taxon>
        <taxon>Anthemideae</taxon>
        <taxon>Anthemidinae</taxon>
        <taxon>Tanacetum</taxon>
    </lineage>
</organism>
<reference evidence="1" key="1">
    <citation type="journal article" date="2022" name="Int. J. Mol. Sci.">
        <title>Draft Genome of Tanacetum Coccineum: Genomic Comparison of Closely Related Tanacetum-Family Plants.</title>
        <authorList>
            <person name="Yamashiro T."/>
            <person name="Shiraishi A."/>
            <person name="Nakayama K."/>
            <person name="Satake H."/>
        </authorList>
    </citation>
    <scope>NUCLEOTIDE SEQUENCE</scope>
</reference>
<proteinExistence type="predicted"/>